<proteinExistence type="predicted"/>
<sequence>MICIIVYGHISMMDDWQHLIRTGNQFFALSDLNEAEDSYFDALTILNNQQNNVFREKDKLFGWLACHHNLSAVYRVDRQHLLARFHLESPLEVIETYLNKTPPEQSFFVELLKAYQMGLNELYVFEKSILEASA</sequence>
<evidence type="ECO:0000313" key="2">
    <source>
        <dbReference type="Proteomes" id="UP001149821"/>
    </source>
</evidence>
<protein>
    <submittedName>
        <fullName evidence="1">Tetratricopeptide repeat-containing protein</fullName>
    </submittedName>
</protein>
<dbReference type="EMBL" id="JAJUBB010000003">
    <property type="protein sequence ID" value="MDD1780633.1"/>
    <property type="molecule type" value="Genomic_DNA"/>
</dbReference>
<comment type="caution">
    <text evidence="1">The sequence shown here is derived from an EMBL/GenBank/DDBJ whole genome shotgun (WGS) entry which is preliminary data.</text>
</comment>
<evidence type="ECO:0000313" key="1">
    <source>
        <dbReference type="EMBL" id="MDD1780633.1"/>
    </source>
</evidence>
<organism evidence="1 2">
    <name type="scientific">Enterovibrio qingdaonensis</name>
    <dbReference type="NCBI Taxonomy" id="2899818"/>
    <lineage>
        <taxon>Bacteria</taxon>
        <taxon>Pseudomonadati</taxon>
        <taxon>Pseudomonadota</taxon>
        <taxon>Gammaproteobacteria</taxon>
        <taxon>Vibrionales</taxon>
        <taxon>Vibrionaceae</taxon>
        <taxon>Enterovibrio</taxon>
    </lineage>
</organism>
<gene>
    <name evidence="1" type="ORF">LRP49_05395</name>
</gene>
<name>A0ABT5QIX8_9GAMM</name>
<reference evidence="1" key="1">
    <citation type="submission" date="2021-12" db="EMBL/GenBank/DDBJ databases">
        <title>Enterovibrio ZSDZ35 sp. nov. and Enterovibrio ZSDZ42 sp. nov., isolated from coastal seawater in Qingdao.</title>
        <authorList>
            <person name="Zhang P."/>
        </authorList>
    </citation>
    <scope>NUCLEOTIDE SEQUENCE</scope>
    <source>
        <strain evidence="1">ZSDZ35</strain>
    </source>
</reference>
<dbReference type="RefSeq" id="WP_274140762.1">
    <property type="nucleotide sequence ID" value="NZ_JAJUBB010000003.1"/>
</dbReference>
<keyword evidence="2" id="KW-1185">Reference proteome</keyword>
<dbReference type="Proteomes" id="UP001149821">
    <property type="component" value="Unassembled WGS sequence"/>
</dbReference>
<accession>A0ABT5QIX8</accession>